<accession>A0A1H9Q7W0</accession>
<dbReference type="InterPro" id="IPR006668">
    <property type="entry name" value="Mg_transptr_MgtE_intracell_dom"/>
</dbReference>
<dbReference type="EMBL" id="FOGW01000005">
    <property type="protein sequence ID" value="SER55979.1"/>
    <property type="molecule type" value="Genomic_DNA"/>
</dbReference>
<feature type="domain" description="Magnesium transporter MgtE intracellular" evidence="4">
    <location>
        <begin position="216"/>
        <end position="277"/>
    </location>
</feature>
<dbReference type="OrthoDB" id="1766808at2"/>
<keyword evidence="1" id="KW-0175">Coiled coil</keyword>
<evidence type="ECO:0000313" key="6">
    <source>
        <dbReference type="Proteomes" id="UP000182471"/>
    </source>
</evidence>
<reference evidence="6" key="1">
    <citation type="submission" date="2016-10" db="EMBL/GenBank/DDBJ databases">
        <authorList>
            <person name="Varghese N."/>
            <person name="Submissions S."/>
        </authorList>
    </citation>
    <scope>NUCLEOTIDE SEQUENCE [LARGE SCALE GENOMIC DNA]</scope>
    <source>
        <strain evidence="6">S1b</strain>
    </source>
</reference>
<keyword evidence="3" id="KW-1133">Transmembrane helix</keyword>
<dbReference type="RefSeq" id="WP_022747940.1">
    <property type="nucleotide sequence ID" value="NZ_FOGW01000005.1"/>
</dbReference>
<proteinExistence type="predicted"/>
<keyword evidence="5" id="KW-0282">Flagellum</keyword>
<gene>
    <name evidence="5" type="ORF">SAMN02910429_00464</name>
</gene>
<evidence type="ECO:0000259" key="4">
    <source>
        <dbReference type="Pfam" id="PF03448"/>
    </source>
</evidence>
<dbReference type="SUPFAM" id="SSF158791">
    <property type="entry name" value="MgtE N-terminal domain-like"/>
    <property type="match status" value="1"/>
</dbReference>
<dbReference type="Gene3D" id="1.25.60.10">
    <property type="entry name" value="MgtE N-terminal domain-like"/>
    <property type="match status" value="1"/>
</dbReference>
<organism evidence="5 6">
    <name type="scientific">Lachnobacterium bovis</name>
    <dbReference type="NCBI Taxonomy" id="140626"/>
    <lineage>
        <taxon>Bacteria</taxon>
        <taxon>Bacillati</taxon>
        <taxon>Bacillota</taxon>
        <taxon>Clostridia</taxon>
        <taxon>Lachnospirales</taxon>
        <taxon>Lachnospiraceae</taxon>
        <taxon>Lachnobacterium</taxon>
    </lineage>
</organism>
<dbReference type="InterPro" id="IPR038076">
    <property type="entry name" value="MgtE_N_sf"/>
</dbReference>
<evidence type="ECO:0000256" key="1">
    <source>
        <dbReference type="SAM" id="Coils"/>
    </source>
</evidence>
<feature type="compositionally biased region" description="Basic and acidic residues" evidence="2">
    <location>
        <begin position="12"/>
        <end position="35"/>
    </location>
</feature>
<keyword evidence="3" id="KW-0812">Transmembrane</keyword>
<keyword evidence="3" id="KW-0472">Membrane</keyword>
<evidence type="ECO:0000313" key="5">
    <source>
        <dbReference type="EMBL" id="SER55979.1"/>
    </source>
</evidence>
<evidence type="ECO:0000256" key="3">
    <source>
        <dbReference type="SAM" id="Phobius"/>
    </source>
</evidence>
<dbReference type="AlphaFoldDB" id="A0A1H9Q7W0"/>
<feature type="coiled-coil region" evidence="1">
    <location>
        <begin position="115"/>
        <end position="215"/>
    </location>
</feature>
<keyword evidence="6" id="KW-1185">Reference proteome</keyword>
<evidence type="ECO:0000256" key="2">
    <source>
        <dbReference type="SAM" id="MobiDB-lite"/>
    </source>
</evidence>
<sequence length="280" mass="32085">MADTDAMENEELTEKEKKKEEKAKKKEEKKAKNNEGDEEEGEEKFSSKILIFFITILIITIWLGIIGILIKADVGGFGSQILRPLIKDLPYAEKILPEQVNKGTQVDTAHQFESLDAAVQRIRELEKADDEKAEQIKKKDETIANLQSQINELKKYKDQQDQFAKEKENFYKEVVYTDNAPDIEEYKKYYESIDAENAENLYKQVVEQLQASEKVKEYAKTYSSMKPKEAAAIFDTMTNDYDLVAEILNNMDAQSRADILGKMNSKNAAALTEIMEPKSK</sequence>
<feature type="compositionally biased region" description="Acidic residues" evidence="2">
    <location>
        <begin position="1"/>
        <end position="11"/>
    </location>
</feature>
<protein>
    <submittedName>
        <fullName evidence="5">Flagellar motility protein MotE, a chaperone for MotC folding</fullName>
    </submittedName>
</protein>
<keyword evidence="5" id="KW-0966">Cell projection</keyword>
<dbReference type="Proteomes" id="UP000182471">
    <property type="component" value="Unassembled WGS sequence"/>
</dbReference>
<feature type="region of interest" description="Disordered" evidence="2">
    <location>
        <begin position="1"/>
        <end position="40"/>
    </location>
</feature>
<keyword evidence="5" id="KW-0969">Cilium</keyword>
<feature type="transmembrane region" description="Helical" evidence="3">
    <location>
        <begin position="49"/>
        <end position="70"/>
    </location>
</feature>
<dbReference type="Pfam" id="PF03448">
    <property type="entry name" value="MgtE_N"/>
    <property type="match status" value="1"/>
</dbReference>
<name>A0A1H9Q7W0_9FIRM</name>